<evidence type="ECO:0000256" key="1">
    <source>
        <dbReference type="ARBA" id="ARBA00004123"/>
    </source>
</evidence>
<dbReference type="GO" id="GO:0009910">
    <property type="term" value="P:negative regulation of flower development"/>
    <property type="evidence" value="ECO:0007669"/>
    <property type="project" value="EnsemblPlants"/>
</dbReference>
<feature type="coiled-coil region" evidence="5">
    <location>
        <begin position="419"/>
        <end position="458"/>
    </location>
</feature>
<dbReference type="PANTHER" id="PTHR13115:SF8">
    <property type="entry name" value="RNA POLYMERASE-ASSOCIATED PROTEIN RTF1 HOMOLOG"/>
    <property type="match status" value="1"/>
</dbReference>
<dbReference type="GO" id="GO:1990269">
    <property type="term" value="F:RNA polymerase II C-terminal domain phosphoserine binding"/>
    <property type="evidence" value="ECO:0000318"/>
    <property type="project" value="GO_Central"/>
</dbReference>
<dbReference type="InterPro" id="IPR004343">
    <property type="entry name" value="Plus-3_dom"/>
</dbReference>
<feature type="compositionally biased region" description="Basic and acidic residues" evidence="6">
    <location>
        <begin position="171"/>
        <end position="182"/>
    </location>
</feature>
<dbReference type="SUPFAM" id="SSF159042">
    <property type="entry name" value="Plus3-like"/>
    <property type="match status" value="1"/>
</dbReference>
<reference evidence="9" key="1">
    <citation type="journal article" date="2013" name="Science">
        <title>The Amborella genome and the evolution of flowering plants.</title>
        <authorList>
            <consortium name="Amborella Genome Project"/>
        </authorList>
    </citation>
    <scope>NUCLEOTIDE SEQUENCE [LARGE SCALE GENOMIC DNA]</scope>
</reference>
<feature type="compositionally biased region" description="Basic and acidic residues" evidence="6">
    <location>
        <begin position="1"/>
        <end position="10"/>
    </location>
</feature>
<feature type="compositionally biased region" description="Low complexity" evidence="6">
    <location>
        <begin position="209"/>
        <end position="228"/>
    </location>
</feature>
<accession>U5CY12</accession>
<feature type="compositionally biased region" description="Basic residues" evidence="6">
    <location>
        <begin position="21"/>
        <end position="34"/>
    </location>
</feature>
<feature type="region of interest" description="Disordered" evidence="6">
    <location>
        <begin position="1"/>
        <end position="183"/>
    </location>
</feature>
<dbReference type="KEGG" id="atr:18443313"/>
<dbReference type="OMA" id="ISGCYAR"/>
<proteinExistence type="predicted"/>
<dbReference type="EMBL" id="KI392518">
    <property type="protein sequence ID" value="ERN15034.1"/>
    <property type="molecule type" value="Genomic_DNA"/>
</dbReference>
<dbReference type="STRING" id="13333.U5CY12"/>
<comment type="subcellular location">
    <subcellularLocation>
        <location evidence="1">Nucleus</location>
    </subcellularLocation>
</comment>
<keyword evidence="4" id="KW-0539">Nucleus</keyword>
<keyword evidence="3" id="KW-0804">Transcription</keyword>
<feature type="region of interest" description="Disordered" evidence="6">
    <location>
        <begin position="206"/>
        <end position="257"/>
    </location>
</feature>
<protein>
    <recommendedName>
        <fullName evidence="7">Plus3 domain-containing protein</fullName>
    </recommendedName>
</protein>
<keyword evidence="2" id="KW-0805">Transcription regulation</keyword>
<dbReference type="GO" id="GO:0016593">
    <property type="term" value="C:Cdc73/Paf1 complex"/>
    <property type="evidence" value="ECO:0000318"/>
    <property type="project" value="GO_Central"/>
</dbReference>
<dbReference type="SMART" id="SM00719">
    <property type="entry name" value="Plus3"/>
    <property type="match status" value="1"/>
</dbReference>
<keyword evidence="5" id="KW-0175">Coiled coil</keyword>
<evidence type="ECO:0000313" key="9">
    <source>
        <dbReference type="Proteomes" id="UP000017836"/>
    </source>
</evidence>
<gene>
    <name evidence="8" type="ORF">AMTR_s00032p00242160</name>
</gene>
<dbReference type="HOGENOM" id="CLU_018644_1_1_1"/>
<dbReference type="Proteomes" id="UP000017836">
    <property type="component" value="Unassembled WGS sequence"/>
</dbReference>
<keyword evidence="9" id="KW-1185">Reference proteome</keyword>
<dbReference type="FunFam" id="3.90.70.200:FF:000003">
    <property type="entry name" value="RNA polymerase-associated protein RTF1"/>
    <property type="match status" value="1"/>
</dbReference>
<sequence>MSADDLEHLLLEAAGRTSTSGRKKPSQTQPKRRHEGSYSDDGSDPKYESEDDDDSDGPGYPSRKPSGSQVPLKKRFETADKDDMRGKGDRDGGSDDSDSGLSVGSDLYKDENDREELSRMTELEREMILTDRADRRDNLMRMKKAERQGDKSRSTGKELMAPPQARGRSSAKSDRMANKDALTELLAKMQRKSRNRSERQDLMVVRNKAAAAASPVSDSPPSSGVRSSSDGREVSVELGESDEDEGPTSGSEHPTFEDIKGITIRRSRLAKWFLEPFFEEAIVGCFVRVGIGTSRSGQSIYRLCMVRNVDASDPDRQYKFENRTTHKYLNCVWGSEASAARWQMARISDSAPLEKEFLEWVREVERGGGRMPTKQDVIDKGEAIQRLSSSFVYSAATVKQMLQEKKSASTRPSNIAAEKDRLRKEMELAESRLDHAEAERVRARLQELENLSQQSKKKDAKAVMLAEMNRRNRAENFKNASELKPVNTSLKAGEAGYDPFSRRWTRSRNYYVSKPEGGGEVVKEEAETAATKAALEAAADAGKLVDTKAPVDEGTESHSLHDFELPISLAGLQRFGGPQGAQLAFMARKQRIEATIGVRVPENDGRRHSLTLSVSDYKRRRGLV</sequence>
<feature type="compositionally biased region" description="Basic and acidic residues" evidence="6">
    <location>
        <begin position="74"/>
        <end position="93"/>
    </location>
</feature>
<evidence type="ECO:0000256" key="3">
    <source>
        <dbReference type="ARBA" id="ARBA00023163"/>
    </source>
</evidence>
<evidence type="ECO:0000256" key="6">
    <source>
        <dbReference type="SAM" id="MobiDB-lite"/>
    </source>
</evidence>
<dbReference type="Gramene" id="ERN15034">
    <property type="protein sequence ID" value="ERN15034"/>
    <property type="gene ID" value="AMTR_s00032p00242160"/>
</dbReference>
<feature type="domain" description="Plus3" evidence="7">
    <location>
        <begin position="253"/>
        <end position="389"/>
    </location>
</feature>
<dbReference type="Pfam" id="PF03126">
    <property type="entry name" value="Plus-3"/>
    <property type="match status" value="1"/>
</dbReference>
<dbReference type="PANTHER" id="PTHR13115">
    <property type="entry name" value="RNA POLYMERASE-ASSOCIATED PROTEIN RTF1 HOMOLOG"/>
    <property type="match status" value="1"/>
</dbReference>
<dbReference type="Gene3D" id="3.90.70.200">
    <property type="entry name" value="Plus-3 domain"/>
    <property type="match status" value="1"/>
</dbReference>
<organism evidence="8 9">
    <name type="scientific">Amborella trichopoda</name>
    <dbReference type="NCBI Taxonomy" id="13333"/>
    <lineage>
        <taxon>Eukaryota</taxon>
        <taxon>Viridiplantae</taxon>
        <taxon>Streptophyta</taxon>
        <taxon>Embryophyta</taxon>
        <taxon>Tracheophyta</taxon>
        <taxon>Spermatophyta</taxon>
        <taxon>Magnoliopsida</taxon>
        <taxon>Amborellales</taxon>
        <taxon>Amborellaceae</taxon>
        <taxon>Amborella</taxon>
    </lineage>
</organism>
<dbReference type="eggNOG" id="KOG2402">
    <property type="taxonomic scope" value="Eukaryota"/>
</dbReference>
<evidence type="ECO:0000259" key="7">
    <source>
        <dbReference type="PROSITE" id="PS51360"/>
    </source>
</evidence>
<dbReference type="GO" id="GO:0045893">
    <property type="term" value="P:positive regulation of DNA-templated transcription"/>
    <property type="evidence" value="ECO:0007669"/>
    <property type="project" value="EnsemblPlants"/>
</dbReference>
<name>U5CY12_AMBTC</name>
<dbReference type="InterPro" id="IPR036128">
    <property type="entry name" value="Plus3-like_sf"/>
</dbReference>
<dbReference type="OrthoDB" id="166375at2759"/>
<dbReference type="AlphaFoldDB" id="U5CY12"/>
<dbReference type="GO" id="GO:0003677">
    <property type="term" value="F:DNA binding"/>
    <property type="evidence" value="ECO:0007669"/>
    <property type="project" value="InterPro"/>
</dbReference>
<feature type="compositionally biased region" description="Basic and acidic residues" evidence="6">
    <location>
        <begin position="107"/>
        <end position="156"/>
    </location>
</feature>
<evidence type="ECO:0000256" key="2">
    <source>
        <dbReference type="ARBA" id="ARBA00023015"/>
    </source>
</evidence>
<evidence type="ECO:0000256" key="5">
    <source>
        <dbReference type="SAM" id="Coils"/>
    </source>
</evidence>
<evidence type="ECO:0000313" key="8">
    <source>
        <dbReference type="EMBL" id="ERN15034.1"/>
    </source>
</evidence>
<dbReference type="PROSITE" id="PS51360">
    <property type="entry name" value="PLUS3"/>
    <property type="match status" value="1"/>
</dbReference>
<evidence type="ECO:0000256" key="4">
    <source>
        <dbReference type="ARBA" id="ARBA00023242"/>
    </source>
</evidence>